<dbReference type="InterPro" id="IPR036322">
    <property type="entry name" value="WD40_repeat_dom_sf"/>
</dbReference>
<sequence>MDTPEKVWFHEARHVEEIDGPISDIPDKDAWRKIKERMKTVSVALVLCLNIGVDPPDVQKQNPCARKEAWVDPAATSPQKAAAKIAQNLQINYGRLQPRARYKSAIDPTVDCVRKLCSSMRRNAKEERVLFHFNGHGVPKPTEAGEIWVFNKHITQYIPLSIYDLQNWMDCPSVYIWDCNSAGTIVTMFNRFAEDHLKRWKDEYNDSKEQRPFPEMGSFLDEDERAKAIGMPPKPQYKDCIQLAACSAGEILPQSPDLPADLFTCCLTTPIQTSLLWYMLKTGTKDKYPPNIIEEIPGILTDRRTLLGELNWIFTAITDTIAWNSLPKEVFQRLFRQDLLIASLFRSFLLAERIMGENNCKVVSQPELPSVFNHPLWEYWEYTLDLCLNNMYNMLVPKLNIIQVNRIDCFVKTSLKHSLLIDITPTFLEMDYSYSWFFIEQLQAFEVWLKFAVNKKEPPQQLPVVLQVLLSQVHRVRALELLAKFVDLGSWAVVAALTVGIYPYVLKLLQCGTKELRPALAFIWAKILSVDPICQEELVKDNGYFYFIQILNDPTVSNRIKVVPAFVMATLIYNNYRPAQEKLIQSDYVTLCTELLSNEQDKKCRMLYLWLLIGLGRLWAEYNVARWHAVRTLAFDRVTAFLKHDLPECRAAAVYALGSLVHNRSENNEHATDVDYQLCDKLCENCTFDGSVLVRTELIAAIQWVIIDFANDFAKLCIELDKKSQVKSSGDILNDLKMEPLEPFEEADEDTRSSRVSLSRIRSFRSNNKTKPRHNRSLLLGSDHLVSKDTQRARLHGQMHVIEKKPFKTPHERIWFSLLKLYFDPIESVSQLSKKLIDHVSDLASKLKLAQLKWEGGSPPEQKATFMIGSPVPSSSADKRLTSIENRLKPSASDVDLYMQDHIETGYTSFTPKRELWAKTQSGKYTKNEGGRSADVPMQGLVSTRFVDWCTKTFTEPIYKTIYEDVSTAKRNSLVDSDDPYTFANLTDWALHSREGLKQKTNADLQSFKSESVKCETQHMQIRADRTVTSMVWSFLRPYVFTCDGETVSTYNYTKEKSPLKSCQFTAYKEPLLHDTISEMLSANELTHELLITGTRRGLILVWDPMFSEHSHDILNEPKLVTSAYLLNDQERLGQNDRSETLYRWDQDCGKIVCAGNVRICRIWDAAAEKPVKDLMLFKSTLDARNSMTCHLSVNLSNNLISCGFENGQVGIYDIRIPMNESQIMRLRNFRSPIVGGAILKDGQTSIYGSREGEVKVFEHRMFQEPIAQFSALSENGKRSAAIMQRMEVQVSGEIVACDTSDSYIRLYDISGKKSLSQIRFGDTNSQLAFSTAVRFHPERVLFGIATKDNGFAVYGVPNL</sequence>
<keyword evidence="2" id="KW-0677">Repeat</keyword>
<evidence type="ECO:0000313" key="4">
    <source>
        <dbReference type="Proteomes" id="UP000887540"/>
    </source>
</evidence>
<dbReference type="GO" id="GO:0030307">
    <property type="term" value="P:positive regulation of cell growth"/>
    <property type="evidence" value="ECO:0007669"/>
    <property type="project" value="TreeGrafter"/>
</dbReference>
<dbReference type="PANTHER" id="PTHR12848:SF16">
    <property type="entry name" value="REGULATORY-ASSOCIATED PROTEIN OF MTOR"/>
    <property type="match status" value="1"/>
</dbReference>
<keyword evidence="4" id="KW-1185">Reference proteome</keyword>
<dbReference type="GO" id="GO:0071230">
    <property type="term" value="P:cellular response to amino acid stimulus"/>
    <property type="evidence" value="ECO:0007669"/>
    <property type="project" value="TreeGrafter"/>
</dbReference>
<dbReference type="Proteomes" id="UP000887540">
    <property type="component" value="Unplaced"/>
</dbReference>
<dbReference type="GO" id="GO:0030674">
    <property type="term" value="F:protein-macromolecule adaptor activity"/>
    <property type="evidence" value="ECO:0007669"/>
    <property type="project" value="TreeGrafter"/>
</dbReference>
<evidence type="ECO:0000313" key="5">
    <source>
        <dbReference type="WBParaSite" id="ACRNAN_scaffold378.g19080.t1"/>
    </source>
</evidence>
<proteinExistence type="predicted"/>
<dbReference type="Gene3D" id="2.130.10.10">
    <property type="entry name" value="YVTN repeat-like/Quinoprotein amine dehydrogenase"/>
    <property type="match status" value="1"/>
</dbReference>
<dbReference type="SUPFAM" id="SSF48371">
    <property type="entry name" value="ARM repeat"/>
    <property type="match status" value="1"/>
</dbReference>
<dbReference type="PANTHER" id="PTHR12848">
    <property type="entry name" value="REGULATORY-ASSOCIATED PROTEIN OF MTOR"/>
    <property type="match status" value="1"/>
</dbReference>
<dbReference type="GO" id="GO:0038202">
    <property type="term" value="P:TORC1 signaling"/>
    <property type="evidence" value="ECO:0007669"/>
    <property type="project" value="TreeGrafter"/>
</dbReference>
<dbReference type="WBParaSite" id="ACRNAN_scaffold378.g19080.t1">
    <property type="protein sequence ID" value="ACRNAN_scaffold378.g19080.t1"/>
    <property type="gene ID" value="ACRNAN_scaffold378.g19080"/>
</dbReference>
<dbReference type="InterPro" id="IPR011989">
    <property type="entry name" value="ARM-like"/>
</dbReference>
<dbReference type="InterPro" id="IPR004083">
    <property type="entry name" value="Raptor"/>
</dbReference>
<dbReference type="GO" id="GO:0005737">
    <property type="term" value="C:cytoplasm"/>
    <property type="evidence" value="ECO:0007669"/>
    <property type="project" value="TreeGrafter"/>
</dbReference>
<evidence type="ECO:0000259" key="3">
    <source>
        <dbReference type="SMART" id="SM01302"/>
    </source>
</evidence>
<dbReference type="InterPro" id="IPR029347">
    <property type="entry name" value="Raptor_N"/>
</dbReference>
<organism evidence="4 5">
    <name type="scientific">Acrobeloides nanus</name>
    <dbReference type="NCBI Taxonomy" id="290746"/>
    <lineage>
        <taxon>Eukaryota</taxon>
        <taxon>Metazoa</taxon>
        <taxon>Ecdysozoa</taxon>
        <taxon>Nematoda</taxon>
        <taxon>Chromadorea</taxon>
        <taxon>Rhabditida</taxon>
        <taxon>Tylenchina</taxon>
        <taxon>Cephalobomorpha</taxon>
        <taxon>Cephaloboidea</taxon>
        <taxon>Cephalobidae</taxon>
        <taxon>Acrobeloides</taxon>
    </lineage>
</organism>
<keyword evidence="1" id="KW-0853">WD repeat</keyword>
<dbReference type="GO" id="GO:0031931">
    <property type="term" value="C:TORC1 complex"/>
    <property type="evidence" value="ECO:0007669"/>
    <property type="project" value="InterPro"/>
</dbReference>
<name>A0A914DRW0_9BILA</name>
<dbReference type="GO" id="GO:0010506">
    <property type="term" value="P:regulation of autophagy"/>
    <property type="evidence" value="ECO:0007669"/>
    <property type="project" value="TreeGrafter"/>
</dbReference>
<dbReference type="SUPFAM" id="SSF50978">
    <property type="entry name" value="WD40 repeat-like"/>
    <property type="match status" value="1"/>
</dbReference>
<feature type="domain" description="Raptor N-terminal CASPase-like" evidence="3">
    <location>
        <begin position="37"/>
        <end position="190"/>
    </location>
</feature>
<dbReference type="InterPro" id="IPR016024">
    <property type="entry name" value="ARM-type_fold"/>
</dbReference>
<accession>A0A914DRW0</accession>
<dbReference type="InterPro" id="IPR015943">
    <property type="entry name" value="WD40/YVTN_repeat-like_dom_sf"/>
</dbReference>
<dbReference type="PRINTS" id="PR01547">
    <property type="entry name" value="YEAST176DUF"/>
</dbReference>
<dbReference type="SMART" id="SM01302">
    <property type="entry name" value="Raptor_N"/>
    <property type="match status" value="1"/>
</dbReference>
<dbReference type="Pfam" id="PF14538">
    <property type="entry name" value="Raptor_N"/>
    <property type="match status" value="1"/>
</dbReference>
<reference evidence="5" key="1">
    <citation type="submission" date="2022-11" db="UniProtKB">
        <authorList>
            <consortium name="WormBaseParasite"/>
        </authorList>
    </citation>
    <scope>IDENTIFICATION</scope>
</reference>
<evidence type="ECO:0000256" key="2">
    <source>
        <dbReference type="ARBA" id="ARBA00022737"/>
    </source>
</evidence>
<dbReference type="GO" id="GO:0009267">
    <property type="term" value="P:cellular response to starvation"/>
    <property type="evidence" value="ECO:0007669"/>
    <property type="project" value="TreeGrafter"/>
</dbReference>
<protein>
    <submittedName>
        <fullName evidence="5">Raptor N-terminal CASPase-like domain-containing protein</fullName>
    </submittedName>
</protein>
<evidence type="ECO:0000256" key="1">
    <source>
        <dbReference type="ARBA" id="ARBA00022574"/>
    </source>
</evidence>
<dbReference type="Gene3D" id="1.25.10.10">
    <property type="entry name" value="Leucine-rich Repeat Variant"/>
    <property type="match status" value="1"/>
</dbReference>